<evidence type="ECO:0000313" key="2">
    <source>
        <dbReference type="EMBL" id="KHS43223.1"/>
    </source>
</evidence>
<protein>
    <submittedName>
        <fullName evidence="2">Uncharacterized protein</fullName>
    </submittedName>
</protein>
<organism evidence="2 3">
    <name type="scientific">Novosphingobium subterraneum</name>
    <dbReference type="NCBI Taxonomy" id="48936"/>
    <lineage>
        <taxon>Bacteria</taxon>
        <taxon>Pseudomonadati</taxon>
        <taxon>Pseudomonadota</taxon>
        <taxon>Alphaproteobacteria</taxon>
        <taxon>Sphingomonadales</taxon>
        <taxon>Sphingomonadaceae</taxon>
        <taxon>Novosphingobium</taxon>
    </lineage>
</organism>
<feature type="region of interest" description="Disordered" evidence="1">
    <location>
        <begin position="1"/>
        <end position="20"/>
    </location>
</feature>
<accession>A0A0B9A1J8</accession>
<dbReference type="RefSeq" id="WP_039337394.1">
    <property type="nucleotide sequence ID" value="NZ_JBNNWK010000012.1"/>
</dbReference>
<comment type="caution">
    <text evidence="2">The sequence shown here is derived from an EMBL/GenBank/DDBJ whole genome shotgun (WGS) entry which is preliminary data.</text>
</comment>
<dbReference type="AlphaFoldDB" id="A0A0B9A1J8"/>
<reference evidence="2 3" key="1">
    <citation type="submission" date="2014-10" db="EMBL/GenBank/DDBJ databases">
        <title>Draft genome sequence of Novosphingobium subterraneum DSM 12447.</title>
        <authorList>
            <person name="Gan H.M."/>
            <person name="Gan H.Y."/>
            <person name="Savka M.A."/>
        </authorList>
    </citation>
    <scope>NUCLEOTIDE SEQUENCE [LARGE SCALE GENOMIC DNA]</scope>
    <source>
        <strain evidence="2 3">DSM 12447</strain>
    </source>
</reference>
<evidence type="ECO:0000256" key="1">
    <source>
        <dbReference type="SAM" id="MobiDB-lite"/>
    </source>
</evidence>
<keyword evidence="3" id="KW-1185">Reference proteome</keyword>
<proteinExistence type="predicted"/>
<evidence type="ECO:0000313" key="3">
    <source>
        <dbReference type="Proteomes" id="UP000031338"/>
    </source>
</evidence>
<name>A0A0B9A1J8_9SPHN</name>
<dbReference type="EMBL" id="JRVC01000023">
    <property type="protein sequence ID" value="KHS43223.1"/>
    <property type="molecule type" value="Genomic_DNA"/>
</dbReference>
<sequence length="71" mass="7562">MSADRTLPAIPAASGNPPAQSLFCRSAGAREDRPAISMRVRESFAAYFAADFAAAMTEHRHENDQIAPTAA</sequence>
<dbReference type="PATRIC" id="fig|48936.3.peg.3889"/>
<dbReference type="Proteomes" id="UP000031338">
    <property type="component" value="Unassembled WGS sequence"/>
</dbReference>
<gene>
    <name evidence="2" type="ORF">NJ75_03852</name>
</gene>